<protein>
    <recommendedName>
        <fullName evidence="5">Secreted protein</fullName>
    </recommendedName>
</protein>
<reference evidence="4" key="1">
    <citation type="submission" date="2019-04" db="EMBL/GenBank/DDBJ databases">
        <title>Friends and foes A comparative genomics studyof 23 Aspergillus species from section Flavi.</title>
        <authorList>
            <consortium name="DOE Joint Genome Institute"/>
            <person name="Kjaerbolling I."/>
            <person name="Vesth T."/>
            <person name="Frisvad J.C."/>
            <person name="Nybo J.L."/>
            <person name="Theobald S."/>
            <person name="Kildgaard S."/>
            <person name="Isbrandt T."/>
            <person name="Kuo A."/>
            <person name="Sato A."/>
            <person name="Lyhne E.K."/>
            <person name="Kogle M.E."/>
            <person name="Wiebenga A."/>
            <person name="Kun R.S."/>
            <person name="Lubbers R.J."/>
            <person name="Makela M.R."/>
            <person name="Barry K."/>
            <person name="Chovatia M."/>
            <person name="Clum A."/>
            <person name="Daum C."/>
            <person name="Haridas S."/>
            <person name="He G."/>
            <person name="LaButti K."/>
            <person name="Lipzen A."/>
            <person name="Mondo S."/>
            <person name="Riley R."/>
            <person name="Salamov A."/>
            <person name="Simmons B.A."/>
            <person name="Magnuson J.K."/>
            <person name="Henrissat B."/>
            <person name="Mortensen U.H."/>
            <person name="Larsen T.O."/>
            <person name="Devries R.P."/>
            <person name="Grigoriev I.V."/>
            <person name="Machida M."/>
            <person name="Baker S.E."/>
            <person name="Andersen M.R."/>
        </authorList>
    </citation>
    <scope>NUCLEOTIDE SEQUENCE [LARGE SCALE GENOMIC DNA]</scope>
    <source>
        <strain evidence="4">CBS 553.77</strain>
    </source>
</reference>
<feature type="signal peptide" evidence="2">
    <location>
        <begin position="1"/>
        <end position="23"/>
    </location>
</feature>
<dbReference type="OrthoDB" id="4245109at2759"/>
<feature type="chain" id="PRO_5024963926" description="Secreted protein" evidence="2">
    <location>
        <begin position="24"/>
        <end position="72"/>
    </location>
</feature>
<evidence type="ECO:0000313" key="4">
    <source>
        <dbReference type="Proteomes" id="UP000327118"/>
    </source>
</evidence>
<keyword evidence="4" id="KW-1185">Reference proteome</keyword>
<proteinExistence type="predicted"/>
<evidence type="ECO:0000256" key="1">
    <source>
        <dbReference type="SAM" id="MobiDB-lite"/>
    </source>
</evidence>
<evidence type="ECO:0000313" key="3">
    <source>
        <dbReference type="EMBL" id="KAE8353272.1"/>
    </source>
</evidence>
<sequence length="72" mass="8081">MFFSLFLCFKALIALLKVVPSTGIFTSRTRNYPKMETQGSARSGLRSAPYHRGSPKPKAHIPGRAQERQLCK</sequence>
<keyword evidence="2" id="KW-0732">Signal</keyword>
<feature type="region of interest" description="Disordered" evidence="1">
    <location>
        <begin position="35"/>
        <end position="72"/>
    </location>
</feature>
<name>A0A5N6Z6G1_9EURO</name>
<gene>
    <name evidence="3" type="ORF">BDV28DRAFT_133416</name>
</gene>
<evidence type="ECO:0008006" key="5">
    <source>
        <dbReference type="Google" id="ProtNLM"/>
    </source>
</evidence>
<dbReference type="AlphaFoldDB" id="A0A5N6Z6G1"/>
<dbReference type="EMBL" id="ML739102">
    <property type="protein sequence ID" value="KAE8353272.1"/>
    <property type="molecule type" value="Genomic_DNA"/>
</dbReference>
<dbReference type="Proteomes" id="UP000327118">
    <property type="component" value="Unassembled WGS sequence"/>
</dbReference>
<organism evidence="3 4">
    <name type="scientific">Aspergillus coremiiformis</name>
    <dbReference type="NCBI Taxonomy" id="138285"/>
    <lineage>
        <taxon>Eukaryota</taxon>
        <taxon>Fungi</taxon>
        <taxon>Dikarya</taxon>
        <taxon>Ascomycota</taxon>
        <taxon>Pezizomycotina</taxon>
        <taxon>Eurotiomycetes</taxon>
        <taxon>Eurotiomycetidae</taxon>
        <taxon>Eurotiales</taxon>
        <taxon>Aspergillaceae</taxon>
        <taxon>Aspergillus</taxon>
        <taxon>Aspergillus subgen. Circumdati</taxon>
    </lineage>
</organism>
<accession>A0A5N6Z6G1</accession>
<evidence type="ECO:0000256" key="2">
    <source>
        <dbReference type="SAM" id="SignalP"/>
    </source>
</evidence>